<feature type="compositionally biased region" description="Acidic residues" evidence="1">
    <location>
        <begin position="133"/>
        <end position="145"/>
    </location>
</feature>
<reference evidence="2 3" key="1">
    <citation type="journal article" date="2012" name="Genome Biol.">
        <title>Genome and low-iron response of an oceanic diatom adapted to chronic iron limitation.</title>
        <authorList>
            <person name="Lommer M."/>
            <person name="Specht M."/>
            <person name="Roy A.S."/>
            <person name="Kraemer L."/>
            <person name="Andreson R."/>
            <person name="Gutowska M.A."/>
            <person name="Wolf J."/>
            <person name="Bergner S.V."/>
            <person name="Schilhabel M.B."/>
            <person name="Klostermeier U.C."/>
            <person name="Beiko R.G."/>
            <person name="Rosenstiel P."/>
            <person name="Hippler M."/>
            <person name="Laroche J."/>
        </authorList>
    </citation>
    <scope>NUCLEOTIDE SEQUENCE [LARGE SCALE GENOMIC DNA]</scope>
    <source>
        <strain evidence="2 3">CCMP1005</strain>
    </source>
</reference>
<evidence type="ECO:0000313" key="2">
    <source>
        <dbReference type="EMBL" id="EJK47127.1"/>
    </source>
</evidence>
<evidence type="ECO:0000313" key="3">
    <source>
        <dbReference type="Proteomes" id="UP000266841"/>
    </source>
</evidence>
<dbReference type="Gene3D" id="2.60.120.260">
    <property type="entry name" value="Galactose-binding domain-like"/>
    <property type="match status" value="2"/>
</dbReference>
<feature type="region of interest" description="Disordered" evidence="1">
    <location>
        <begin position="127"/>
        <end position="151"/>
    </location>
</feature>
<keyword evidence="3" id="KW-1185">Reference proteome</keyword>
<organism evidence="2 3">
    <name type="scientific">Thalassiosira oceanica</name>
    <name type="common">Marine diatom</name>
    <dbReference type="NCBI Taxonomy" id="159749"/>
    <lineage>
        <taxon>Eukaryota</taxon>
        <taxon>Sar</taxon>
        <taxon>Stramenopiles</taxon>
        <taxon>Ochrophyta</taxon>
        <taxon>Bacillariophyta</taxon>
        <taxon>Coscinodiscophyceae</taxon>
        <taxon>Thalassiosirophycidae</taxon>
        <taxon>Thalassiosirales</taxon>
        <taxon>Thalassiosiraceae</taxon>
        <taxon>Thalassiosira</taxon>
    </lineage>
</organism>
<gene>
    <name evidence="2" type="ORF">THAOC_34177</name>
</gene>
<comment type="caution">
    <text evidence="2">The sequence shown here is derived from an EMBL/GenBank/DDBJ whole genome shotgun (WGS) entry which is preliminary data.</text>
</comment>
<evidence type="ECO:0000256" key="1">
    <source>
        <dbReference type="SAM" id="MobiDB-lite"/>
    </source>
</evidence>
<name>K0RKA8_THAOC</name>
<dbReference type="SUPFAM" id="SSF49785">
    <property type="entry name" value="Galactose-binding domain-like"/>
    <property type="match status" value="2"/>
</dbReference>
<dbReference type="InterPro" id="IPR051941">
    <property type="entry name" value="BG_Antigen-Binding_Lectin"/>
</dbReference>
<dbReference type="EMBL" id="AGNL01047325">
    <property type="protein sequence ID" value="EJK47127.1"/>
    <property type="molecule type" value="Genomic_DNA"/>
</dbReference>
<evidence type="ECO:0008006" key="4">
    <source>
        <dbReference type="Google" id="ProtNLM"/>
    </source>
</evidence>
<protein>
    <recommendedName>
        <fullName evidence="4">Fucolectin tachylectin-4 pentraxin-1 domain-containing protein</fullName>
    </recommendedName>
</protein>
<dbReference type="InterPro" id="IPR008979">
    <property type="entry name" value="Galactose-bd-like_sf"/>
</dbReference>
<accession>K0RKA8</accession>
<proteinExistence type="predicted"/>
<dbReference type="Pfam" id="PF22633">
    <property type="entry name" value="F5_F8_type_C_2"/>
    <property type="match status" value="2"/>
</dbReference>
<dbReference type="PANTHER" id="PTHR45713:SF6">
    <property type="entry name" value="F5_8 TYPE C DOMAIN-CONTAINING PROTEIN"/>
    <property type="match status" value="1"/>
</dbReference>
<sequence>MRDEGINTSFLRFVSALVYDDFTVSPSSRRVRLPLTTGENDFYDFVGFGKCVDTLDRPYQAFPISPEETDTISVGACAQFCHNSYIDSGDFSVGFEIEVTDSVMTNQEQKRCRCLVSAFSDEADELERRLTESEDVPLDGMDDSDPPVSDDGLPASFTTTYERVDHEQIGRGCDNSRFRVTFYAFREITAMPTKFPTRLGRTGVCVFVESGRTDEVAPRDGGFPTALMDLGFVHYTRTYGFEWYSDRAVADWYCIGEDDMVALPGTATADTVHGICTFGTSFGFASSSPDGLSYESVDIASLDLTNNGRTSIWDSRCPSEYCYDREFHLNHQGRSQPTEGTNYPHASVDFGFEDCRRNCERVALASPESTYRGFDVATPTRTASEVQGENMCHCLFDTPPNCPEDLPACRVAASDGICIFFSSDQRDEWGPSLESHDWIYQGLPAGFGYPNQLALYCQYETGANAADIQIPPFHDFSDDALGIRHGICTFGNLQADPTSPDPSLTYDRVVLSSSASTQMWGETVNNLIIPENFPEESGVNLALNKPAWQSTTAYGAEASRAVDGNTNGNWAGGSVTHTQTNQDEPPEWWVDLEVPSVIRRIIVYNRDYDPWRLDEGIVSLHRKNSDGVWEMVKEAVDQPLSSAKTLTVDFTDDVYVATGVRIRIDRPGFRSVLTMAEVEVMGFVMGQVYGFESTPCQTFYRSSRMSAPHGAVTTLSVTTQVIPDSAICVMSVDKRNYPGQAAMVASWRQILEADGFVRTDDIGEEELCLWPNRENQDHYCHFSLSMHCKYNVMSATLPPVPEGDDRTLELGLCVYGNEVLSAAATIAGNSFSAISAASRAEPWRFYANNPHWDLHGFEGTPCRDGIFLQTPTAASAGQVVAVMLNQLHELGVNPPDEFLPMLACYGDCDNDSECAGDLKCFQRGEHDLRSPPGCGGDLTPWTDYCFMDDLSTGQIINHYPVNSCTEEFQCDYSHLTEGQISDYPPHHAKVGMDFYTCSNLCERLANHIGNIANPYRGVDVDGNWNRCYCLFDNQPACPDDVTCSAYPGDGSGPVSSSRGGPGTHPYPVTIGGGIVNLALHGIAWQSSTVAGGDASRAVDAGNSVTHTQPNQDDPPEWWVDLEVPSVIRRIIVYNRVDYNPWRLDEALVSLHRMNSDGSWEILKEAVDQPLSSAETLTVDFTDDVYVATGVRIRIDKPLSVLTMAEVEVMGFVVGRVYGFESTPCQTFYRSSRISAPHNAVTTLSTAVHSSQEVQNACGYGCQSWLVRTCNTNEDCLDMGDFFRCGFQNCDLLGGNCCYDFVGRNCDEAMYNEFDEIDADGEHRAKTLGTAVKKEPIFVALMRGTVTATTTVLATWNVVPTTASGAPSGMEKFSRITAALIPTQPSVASILNVASSGIPFGAASKTASATIAECCSPENPCGAGEGVTASLVSFVGRTTAFLTSDGGPKTTTVALTEKFIKEFGGADELLFMKWLFGALIAVLQLLVLELDDLRRLFEQDASDTCTL</sequence>
<dbReference type="Proteomes" id="UP000266841">
    <property type="component" value="Unassembled WGS sequence"/>
</dbReference>
<dbReference type="OrthoDB" id="46933at2759"/>
<dbReference type="PANTHER" id="PTHR45713">
    <property type="entry name" value="FTP DOMAIN-CONTAINING PROTEIN"/>
    <property type="match status" value="1"/>
</dbReference>
<feature type="non-terminal residue" evidence="2">
    <location>
        <position position="1506"/>
    </location>
</feature>